<protein>
    <submittedName>
        <fullName evidence="4">ShKT domain-containing protein</fullName>
    </submittedName>
</protein>
<dbReference type="WBParaSite" id="SMUV_0000193801-mRNA-1">
    <property type="protein sequence ID" value="SMUV_0000193801-mRNA-1"/>
    <property type="gene ID" value="SMUV_0000193801"/>
</dbReference>
<keyword evidence="3" id="KW-1185">Reference proteome</keyword>
<dbReference type="STRING" id="451379.A0A0N5ACQ9"/>
<dbReference type="InterPro" id="IPR003582">
    <property type="entry name" value="ShKT_dom"/>
</dbReference>
<dbReference type="AlphaFoldDB" id="A0A0N5ACQ9"/>
<dbReference type="PROSITE" id="PS51670">
    <property type="entry name" value="SHKT"/>
    <property type="match status" value="1"/>
</dbReference>
<feature type="domain" description="ShKT" evidence="2">
    <location>
        <begin position="25"/>
        <end position="60"/>
    </location>
</feature>
<proteinExistence type="predicted"/>
<comment type="caution">
    <text evidence="1">Lacks conserved residue(s) required for the propagation of feature annotation.</text>
</comment>
<accession>A0A0N5ACQ9</accession>
<dbReference type="Proteomes" id="UP000046393">
    <property type="component" value="Unplaced"/>
</dbReference>
<dbReference type="Pfam" id="PF01549">
    <property type="entry name" value="ShK"/>
    <property type="match status" value="2"/>
</dbReference>
<evidence type="ECO:0000313" key="3">
    <source>
        <dbReference type="Proteomes" id="UP000046393"/>
    </source>
</evidence>
<evidence type="ECO:0000256" key="1">
    <source>
        <dbReference type="PROSITE-ProRule" id="PRU01005"/>
    </source>
</evidence>
<reference evidence="4" key="1">
    <citation type="submission" date="2017-02" db="UniProtKB">
        <authorList>
            <consortium name="WormBaseParasite"/>
        </authorList>
    </citation>
    <scope>IDENTIFICATION</scope>
</reference>
<dbReference type="PANTHER" id="PTHR46219:SF5">
    <property type="entry name" value="SHKT DOMAIN-CONTAINING PROTEIN"/>
    <property type="match status" value="1"/>
</dbReference>
<dbReference type="PANTHER" id="PTHR46219">
    <property type="entry name" value="PROTEIN CBG11138"/>
    <property type="match status" value="1"/>
</dbReference>
<evidence type="ECO:0000313" key="4">
    <source>
        <dbReference type="WBParaSite" id="SMUV_0000193801-mRNA-1"/>
    </source>
</evidence>
<name>A0A0N5ACQ9_9BILA</name>
<dbReference type="Gene3D" id="1.10.10.1870">
    <property type="entry name" value="ShTK domain-like"/>
    <property type="match status" value="1"/>
</dbReference>
<evidence type="ECO:0000259" key="2">
    <source>
        <dbReference type="PROSITE" id="PS51670"/>
    </source>
</evidence>
<organism evidence="3 4">
    <name type="scientific">Syphacia muris</name>
    <dbReference type="NCBI Taxonomy" id="451379"/>
    <lineage>
        <taxon>Eukaryota</taxon>
        <taxon>Metazoa</taxon>
        <taxon>Ecdysozoa</taxon>
        <taxon>Nematoda</taxon>
        <taxon>Chromadorea</taxon>
        <taxon>Rhabditida</taxon>
        <taxon>Spirurina</taxon>
        <taxon>Oxyuridomorpha</taxon>
        <taxon>Oxyuroidea</taxon>
        <taxon>Oxyuridae</taxon>
        <taxon>Syphacia</taxon>
    </lineage>
</organism>
<dbReference type="SMART" id="SM00254">
    <property type="entry name" value="ShKT"/>
    <property type="match status" value="2"/>
</dbReference>
<sequence>MGFCPKAGETCVQNVCLTLPTTTTCRDVYQSDCEEMVLYCKNPIYTELMNELCQKTCGYCSTVDNTCKDLIIPGGPSDCPSMADYCSNSVYSELMWELCPQTCGYC</sequence>
<dbReference type="Gene3D" id="1.10.10.1940">
    <property type="match status" value="1"/>
</dbReference>